<dbReference type="RefSeq" id="XP_001888222.1">
    <property type="nucleotide sequence ID" value="XM_001888187.1"/>
</dbReference>
<feature type="region of interest" description="Disordered" evidence="1">
    <location>
        <begin position="430"/>
        <end position="450"/>
    </location>
</feature>
<accession>B0DW74</accession>
<keyword evidence="3" id="KW-1185">Reference proteome</keyword>
<dbReference type="Proteomes" id="UP000001194">
    <property type="component" value="Unassembled WGS sequence"/>
</dbReference>
<dbReference type="GeneID" id="6083869"/>
<dbReference type="HOGENOM" id="CLU_002498_4_1_1"/>
<reference evidence="2 3" key="1">
    <citation type="journal article" date="2008" name="Nature">
        <title>The genome of Laccaria bicolor provides insights into mycorrhizal symbiosis.</title>
        <authorList>
            <person name="Martin F."/>
            <person name="Aerts A."/>
            <person name="Ahren D."/>
            <person name="Brun A."/>
            <person name="Danchin E.G.J."/>
            <person name="Duchaussoy F."/>
            <person name="Gibon J."/>
            <person name="Kohler A."/>
            <person name="Lindquist E."/>
            <person name="Pereda V."/>
            <person name="Salamov A."/>
            <person name="Shapiro H.J."/>
            <person name="Wuyts J."/>
            <person name="Blaudez D."/>
            <person name="Buee M."/>
            <person name="Brokstein P."/>
            <person name="Canbaeck B."/>
            <person name="Cohen D."/>
            <person name="Courty P.E."/>
            <person name="Coutinho P.M."/>
            <person name="Delaruelle C."/>
            <person name="Detter J.C."/>
            <person name="Deveau A."/>
            <person name="DiFazio S."/>
            <person name="Duplessis S."/>
            <person name="Fraissinet-Tachet L."/>
            <person name="Lucic E."/>
            <person name="Frey-Klett P."/>
            <person name="Fourrey C."/>
            <person name="Feussner I."/>
            <person name="Gay G."/>
            <person name="Grimwood J."/>
            <person name="Hoegger P.J."/>
            <person name="Jain P."/>
            <person name="Kilaru S."/>
            <person name="Labbe J."/>
            <person name="Lin Y.C."/>
            <person name="Legue V."/>
            <person name="Le Tacon F."/>
            <person name="Marmeisse R."/>
            <person name="Melayah D."/>
            <person name="Montanini B."/>
            <person name="Muratet M."/>
            <person name="Nehls U."/>
            <person name="Niculita-Hirzel H."/>
            <person name="Oudot-Le Secq M.P."/>
            <person name="Peter M."/>
            <person name="Quesneville H."/>
            <person name="Rajashekar B."/>
            <person name="Reich M."/>
            <person name="Rouhier N."/>
            <person name="Schmutz J."/>
            <person name="Yin T."/>
            <person name="Chalot M."/>
            <person name="Henrissat B."/>
            <person name="Kuees U."/>
            <person name="Lucas S."/>
            <person name="Van de Peer Y."/>
            <person name="Podila G.K."/>
            <person name="Polle A."/>
            <person name="Pukkila P.J."/>
            <person name="Richardson P.M."/>
            <person name="Rouze P."/>
            <person name="Sanders I.R."/>
            <person name="Stajich J.E."/>
            <person name="Tunlid A."/>
            <person name="Tuskan G."/>
            <person name="Grigoriev I.V."/>
        </authorList>
    </citation>
    <scope>NUCLEOTIDE SEQUENCE [LARGE SCALE GENOMIC DNA]</scope>
    <source>
        <strain evidence="3">S238N-H82 / ATCC MYA-4686</strain>
    </source>
</reference>
<dbReference type="EMBL" id="DS547142">
    <property type="protein sequence ID" value="EDR01180.1"/>
    <property type="molecule type" value="Genomic_DNA"/>
</dbReference>
<gene>
    <name evidence="2" type="ORF">LACBIDRAFT_312455</name>
</gene>
<proteinExistence type="predicted"/>
<dbReference type="OrthoDB" id="2687259at2759"/>
<dbReference type="InterPro" id="IPR041078">
    <property type="entry name" value="Plavaka"/>
</dbReference>
<dbReference type="STRING" id="486041.B0DW74"/>
<evidence type="ECO:0000313" key="3">
    <source>
        <dbReference type="Proteomes" id="UP000001194"/>
    </source>
</evidence>
<organism evidence="3">
    <name type="scientific">Laccaria bicolor (strain S238N-H82 / ATCC MYA-4686)</name>
    <name type="common">Bicoloured deceiver</name>
    <name type="synonym">Laccaria laccata var. bicolor</name>
    <dbReference type="NCBI Taxonomy" id="486041"/>
    <lineage>
        <taxon>Eukaryota</taxon>
        <taxon>Fungi</taxon>
        <taxon>Dikarya</taxon>
        <taxon>Basidiomycota</taxon>
        <taxon>Agaricomycotina</taxon>
        <taxon>Agaricomycetes</taxon>
        <taxon>Agaricomycetidae</taxon>
        <taxon>Agaricales</taxon>
        <taxon>Agaricineae</taxon>
        <taxon>Hydnangiaceae</taxon>
        <taxon>Laccaria</taxon>
    </lineage>
</organism>
<sequence>MSPNIVAENQASNPLPPSFNDFASKFTGGKGPTSQFYTHCGREFFHEQMKALIDDEFAYAWEHGIVIRCGDGISRRFYPRIFTYSADYPEKILLASIRDKGACPCPRCLVPKMEISKLGSAEDRQKRKSSARVDDVGRRRNIAKARNLIYKENNRVNGAAVERILKEASLVPNQNAFSDNLSHLGFNFFQMLAVDLLHEFELGVWKALFTHLLRILAAINPDLLNELDRRYRQIPTFGKGTIRKFSSNTSQMKKLAARDFEDILQCALPVFDGLLTGDNQTSVMRLLFICAHWHGLAKLRMHSDPTLQLLDDLTTEIGSSLREFSSIVCPSYKTRELPRELEARHRRAAKQSKADDVTPTSITRLETTSMKFEKEGQQIRIALSPLYQGELEHRTPKARYRRTDKKLFIKQLTQIERRQTRLRRLRRNYFPTSPLSHSNKERLNGSAKDHHHIGKSEALYEDIGSFLRTRDDDPATKNFLPKLKAHLLPRIQAARVPSDLAYLNQVQAPLHTVEPQTLDNVLFKFNRLYFHNTMCVNYTTYDIRRAQDTINVNTERRDIMVLSKSDSSGTDDSDESLAFIYARVLGICHVNVVQTGAATPDYTPQRFNFLWVRWFRRVSPGSW</sequence>
<evidence type="ECO:0000256" key="1">
    <source>
        <dbReference type="SAM" id="MobiDB-lite"/>
    </source>
</evidence>
<protein>
    <submittedName>
        <fullName evidence="2">Predicted protein</fullName>
    </submittedName>
</protein>
<dbReference type="Pfam" id="PF18759">
    <property type="entry name" value="Plavaka"/>
    <property type="match status" value="1"/>
</dbReference>
<name>B0DW74_LACBS</name>
<dbReference type="AlphaFoldDB" id="B0DW74"/>
<evidence type="ECO:0000313" key="2">
    <source>
        <dbReference type="EMBL" id="EDR01180.1"/>
    </source>
</evidence>
<dbReference type="KEGG" id="lbc:LACBIDRAFT_312455"/>
<dbReference type="InParanoid" id="B0DW74"/>